<feature type="transmembrane region" description="Helical" evidence="2">
    <location>
        <begin position="198"/>
        <end position="221"/>
    </location>
</feature>
<evidence type="ECO:0000256" key="1">
    <source>
        <dbReference type="SAM" id="MobiDB-lite"/>
    </source>
</evidence>
<comment type="caution">
    <text evidence="3">The sequence shown here is derived from an EMBL/GenBank/DDBJ whole genome shotgun (WGS) entry which is preliminary data.</text>
</comment>
<feature type="transmembrane region" description="Helical" evidence="2">
    <location>
        <begin position="384"/>
        <end position="402"/>
    </location>
</feature>
<evidence type="ECO:0000313" key="4">
    <source>
        <dbReference type="Proteomes" id="UP000816034"/>
    </source>
</evidence>
<feature type="transmembrane region" description="Helical" evidence="2">
    <location>
        <begin position="250"/>
        <end position="267"/>
    </location>
</feature>
<dbReference type="Proteomes" id="UP000816034">
    <property type="component" value="Unassembled WGS sequence"/>
</dbReference>
<keyword evidence="2" id="KW-1133">Transmembrane helix</keyword>
<keyword evidence="2" id="KW-0472">Membrane</keyword>
<sequence length="405" mass="46249">MFEPSHDTTHHPPHTPSTSTDSMTLASSSSSTLSTPSSSSTRRFSSDRSSSSTFIHFHSSNSPKIHHPLIPPMFREITSIPTIAMQLVFGVLCGVVLCYMLPHVFERVWISGYSTLFAAATGDTFSKNNSCRNEIHCNLEFISQLLIMSMMLFLVYENFLNCVTPTLIRFTLAGHSFRNSKTNSVNTNQFLTAHYPRYLVKLFLFPFSIFLCSVVWTIHIFQNEETTFMQNHSNTENIITTDTLSNNGSLYRMACFIISLTIAFKGVNEFVQTFFNLQYELDLISQYIYVRVQKKAISSEQAFEISENDHGEEPVTNWSFLLSLIIPFMTSVYLLFHSESFLSHSTCWMSQQWIGTISLLLGCVTLILENFSWPFSFLEHNLKIVFNNLGNVAFVWGLEIMLQLF</sequence>
<feature type="transmembrane region" description="Helical" evidence="2">
    <location>
        <begin position="318"/>
        <end position="336"/>
    </location>
</feature>
<keyword evidence="4" id="KW-1185">Reference proteome</keyword>
<proteinExistence type="predicted"/>
<dbReference type="RefSeq" id="XP_044547265.1">
    <property type="nucleotide sequence ID" value="XM_044695777.1"/>
</dbReference>
<feature type="region of interest" description="Disordered" evidence="1">
    <location>
        <begin position="1"/>
        <end position="48"/>
    </location>
</feature>
<feature type="transmembrane region" description="Helical" evidence="2">
    <location>
        <begin position="83"/>
        <end position="102"/>
    </location>
</feature>
<feature type="transmembrane region" description="Helical" evidence="2">
    <location>
        <begin position="357"/>
        <end position="378"/>
    </location>
</feature>
<dbReference type="GeneID" id="68098424"/>
<organism evidence="3 4">
    <name type="scientific">Naegleria lovaniensis</name>
    <name type="common">Amoeba</name>
    <dbReference type="NCBI Taxonomy" id="51637"/>
    <lineage>
        <taxon>Eukaryota</taxon>
        <taxon>Discoba</taxon>
        <taxon>Heterolobosea</taxon>
        <taxon>Tetramitia</taxon>
        <taxon>Eutetramitia</taxon>
        <taxon>Vahlkampfiidae</taxon>
        <taxon>Naegleria</taxon>
    </lineage>
</organism>
<reference evidence="3 4" key="1">
    <citation type="journal article" date="2018" name="BMC Genomics">
        <title>The genome of Naegleria lovaniensis, the basis for a comparative approach to unravel pathogenicity factors of the human pathogenic amoeba N. fowleri.</title>
        <authorList>
            <person name="Liechti N."/>
            <person name="Schurch N."/>
            <person name="Bruggmann R."/>
            <person name="Wittwer M."/>
        </authorList>
    </citation>
    <scope>NUCLEOTIDE SEQUENCE [LARGE SCALE GENOMIC DNA]</scope>
    <source>
        <strain evidence="3 4">ATCC 30569</strain>
    </source>
</reference>
<name>A0AA88GPB9_NAELO</name>
<feature type="compositionally biased region" description="Low complexity" evidence="1">
    <location>
        <begin position="16"/>
        <end position="48"/>
    </location>
</feature>
<protein>
    <submittedName>
        <fullName evidence="3">Uncharacterized protein</fullName>
    </submittedName>
</protein>
<evidence type="ECO:0000313" key="3">
    <source>
        <dbReference type="EMBL" id="KAG2381585.1"/>
    </source>
</evidence>
<evidence type="ECO:0000256" key="2">
    <source>
        <dbReference type="SAM" id="Phobius"/>
    </source>
</evidence>
<keyword evidence="2" id="KW-0812">Transmembrane</keyword>
<accession>A0AA88GPB9</accession>
<dbReference type="EMBL" id="PYSW02000026">
    <property type="protein sequence ID" value="KAG2381585.1"/>
    <property type="molecule type" value="Genomic_DNA"/>
</dbReference>
<feature type="compositionally biased region" description="Basic and acidic residues" evidence="1">
    <location>
        <begin position="1"/>
        <end position="10"/>
    </location>
</feature>
<dbReference type="AlphaFoldDB" id="A0AA88GPB9"/>
<gene>
    <name evidence="3" type="ORF">C9374_005969</name>
</gene>